<dbReference type="AlphaFoldDB" id="A0A542DGG3"/>
<name>A0A542DGG3_AMYCI</name>
<proteinExistence type="predicted"/>
<protein>
    <submittedName>
        <fullName evidence="1">Uncharacterized protein</fullName>
    </submittedName>
</protein>
<dbReference type="EMBL" id="VFML01000001">
    <property type="protein sequence ID" value="TQJ02179.1"/>
    <property type="molecule type" value="Genomic_DNA"/>
</dbReference>
<organism evidence="1 2">
    <name type="scientific">Amycolatopsis cihanbeyliensis</name>
    <dbReference type="NCBI Taxonomy" id="1128664"/>
    <lineage>
        <taxon>Bacteria</taxon>
        <taxon>Bacillati</taxon>
        <taxon>Actinomycetota</taxon>
        <taxon>Actinomycetes</taxon>
        <taxon>Pseudonocardiales</taxon>
        <taxon>Pseudonocardiaceae</taxon>
        <taxon>Amycolatopsis</taxon>
    </lineage>
</organism>
<reference evidence="1 2" key="1">
    <citation type="submission" date="2019-06" db="EMBL/GenBank/DDBJ databases">
        <title>Sequencing the genomes of 1000 actinobacteria strains.</title>
        <authorList>
            <person name="Klenk H.-P."/>
        </authorList>
    </citation>
    <scope>NUCLEOTIDE SEQUENCE [LARGE SCALE GENOMIC DNA]</scope>
    <source>
        <strain evidence="1 2">DSM 45679</strain>
    </source>
</reference>
<evidence type="ECO:0000313" key="1">
    <source>
        <dbReference type="EMBL" id="TQJ02179.1"/>
    </source>
</evidence>
<keyword evidence="2" id="KW-1185">Reference proteome</keyword>
<dbReference type="RefSeq" id="WP_246076317.1">
    <property type="nucleotide sequence ID" value="NZ_VFML01000001.1"/>
</dbReference>
<comment type="caution">
    <text evidence="1">The sequence shown here is derived from an EMBL/GenBank/DDBJ whole genome shotgun (WGS) entry which is preliminary data.</text>
</comment>
<accession>A0A542DGG3</accession>
<sequence>MHIPGYPHEIEYRRERSKGYRDHLYTELADDMGFCLVHREDRKEAYLVGYATACAEDFLGRVNAPRGTWVVSVYRRWPEPARDHVVTIRLRWAP</sequence>
<dbReference type="Proteomes" id="UP000320876">
    <property type="component" value="Unassembled WGS sequence"/>
</dbReference>
<evidence type="ECO:0000313" key="2">
    <source>
        <dbReference type="Proteomes" id="UP000320876"/>
    </source>
</evidence>
<gene>
    <name evidence="1" type="ORF">FB471_1897</name>
</gene>